<dbReference type="OrthoDB" id="5556956at2759"/>
<dbReference type="InterPro" id="IPR053030">
    <property type="entry name" value="Ribosomal_biogenesis_FAF1-like"/>
</dbReference>
<dbReference type="PANTHER" id="PTHR28096:SF1">
    <property type="entry name" value="PROTEIN FAF1"/>
    <property type="match status" value="1"/>
</dbReference>
<feature type="compositionally biased region" description="Basic and acidic residues" evidence="1">
    <location>
        <begin position="72"/>
        <end position="90"/>
    </location>
</feature>
<evidence type="ECO:0000313" key="3">
    <source>
        <dbReference type="Proteomes" id="UP000510647"/>
    </source>
</evidence>
<proteinExistence type="predicted"/>
<dbReference type="EMBL" id="CP059270">
    <property type="protein sequence ID" value="QLQ80530.1"/>
    <property type="molecule type" value="Genomic_DNA"/>
</dbReference>
<dbReference type="AlphaFoldDB" id="A0A7H9HT48"/>
<protein>
    <recommendedName>
        <fullName evidence="4">Protein FAF1</fullName>
    </recommendedName>
</protein>
<evidence type="ECO:0000313" key="2">
    <source>
        <dbReference type="EMBL" id="QLQ80530.1"/>
    </source>
</evidence>
<dbReference type="PANTHER" id="PTHR28096">
    <property type="entry name" value="PROTEIN FAF1"/>
    <property type="match status" value="1"/>
</dbReference>
<keyword evidence="3" id="KW-1185">Reference proteome</keyword>
<organism evidence="2 3">
    <name type="scientific">Torulaspora globosa</name>
    <dbReference type="NCBI Taxonomy" id="48254"/>
    <lineage>
        <taxon>Eukaryota</taxon>
        <taxon>Fungi</taxon>
        <taxon>Dikarya</taxon>
        <taxon>Ascomycota</taxon>
        <taxon>Saccharomycotina</taxon>
        <taxon>Saccharomycetes</taxon>
        <taxon>Saccharomycetales</taxon>
        <taxon>Saccharomycetaceae</taxon>
        <taxon>Torulaspora</taxon>
    </lineage>
</organism>
<gene>
    <name evidence="2" type="ORF">HG537_0D05310</name>
</gene>
<sequence length="267" mass="30560">MSDDDRLLEIQRRAFESQFGSLESMGFQDKTKNQAESENENESENESDSENGSESESESDGESGEPQPRVIRFNELRDDYVPSSKKEQRLLRSGKPLRAAPDDDDERQNLKNDIELQRFLKESNLLSALDDSNAGKARSRTLEMRLRELSETNGSETKLNKLEKMPIQIRKGMVAKHLQRIKKHETEAHAGGVVLSRVKRGQFRKIDKTYRNDLERRIGTSIKTRQSLSNKPRQRGLKINTVGKSTRNGLVITKNEIARVNGHKRLK</sequence>
<feature type="compositionally biased region" description="Acidic residues" evidence="1">
    <location>
        <begin position="37"/>
        <end position="63"/>
    </location>
</feature>
<evidence type="ECO:0000256" key="1">
    <source>
        <dbReference type="SAM" id="MobiDB-lite"/>
    </source>
</evidence>
<evidence type="ECO:0008006" key="4">
    <source>
        <dbReference type="Google" id="ProtNLM"/>
    </source>
</evidence>
<dbReference type="GO" id="GO:0000462">
    <property type="term" value="P:maturation of SSU-rRNA from tricistronic rRNA transcript (SSU-rRNA, 5.8S rRNA, LSU-rRNA)"/>
    <property type="evidence" value="ECO:0007669"/>
    <property type="project" value="TreeGrafter"/>
</dbReference>
<reference evidence="2 3" key="1">
    <citation type="submission" date="2020-06" db="EMBL/GenBank/DDBJ databases">
        <title>The yeast mating-type switching endonuclease HO is a domesticated member of an unorthodox homing genetic element family.</title>
        <authorList>
            <person name="Coughlan A.Y."/>
            <person name="Lombardi L."/>
            <person name="Braun-Galleani S."/>
            <person name="Martos A.R."/>
            <person name="Galeote V."/>
            <person name="Bigey F."/>
            <person name="Dequin S."/>
            <person name="Byrne K.P."/>
            <person name="Wolfe K.H."/>
        </authorList>
    </citation>
    <scope>NUCLEOTIDE SEQUENCE [LARGE SCALE GENOMIC DNA]</scope>
    <source>
        <strain evidence="2 3">CBS2947</strain>
    </source>
</reference>
<dbReference type="GO" id="GO:0005730">
    <property type="term" value="C:nucleolus"/>
    <property type="evidence" value="ECO:0007669"/>
    <property type="project" value="TreeGrafter"/>
</dbReference>
<accession>A0A7H9HT48</accession>
<dbReference type="Proteomes" id="UP000510647">
    <property type="component" value="Chromosome 4"/>
</dbReference>
<name>A0A7H9HT48_9SACH</name>
<feature type="region of interest" description="Disordered" evidence="1">
    <location>
        <begin position="16"/>
        <end position="108"/>
    </location>
</feature>